<name>A0A0D6B197_RHOSU</name>
<evidence type="ECO:0000256" key="2">
    <source>
        <dbReference type="ARBA" id="ARBA00034233"/>
    </source>
</evidence>
<dbReference type="Pfam" id="PF23474">
    <property type="entry name" value="Acb1"/>
    <property type="match status" value="1"/>
</dbReference>
<evidence type="ECO:0000313" key="10">
    <source>
        <dbReference type="EMBL" id="BAQ68872.1"/>
    </source>
</evidence>
<dbReference type="AlphaFoldDB" id="A0A0D6B197"/>
<dbReference type="KEGG" id="rsu:NHU_01717"/>
<reference evidence="10 11" key="1">
    <citation type="submission" date="2015-02" db="EMBL/GenBank/DDBJ databases">
        <title>Genome sequene of Rhodovulum sulfidophilum DSM 2351.</title>
        <authorList>
            <person name="Nagao N."/>
        </authorList>
    </citation>
    <scope>NUCLEOTIDE SEQUENCE [LARGE SCALE GENOMIC DNA]</scope>
    <source>
        <strain evidence="10 11">DSM 2351</strain>
    </source>
</reference>
<evidence type="ECO:0000256" key="6">
    <source>
        <dbReference type="ARBA" id="ARBA00034316"/>
    </source>
</evidence>
<evidence type="ECO:0000256" key="1">
    <source>
        <dbReference type="ARBA" id="ARBA00022801"/>
    </source>
</evidence>
<dbReference type="Proteomes" id="UP000064912">
    <property type="component" value="Chromosome"/>
</dbReference>
<comment type="catalytic activity">
    <reaction evidence="5">
        <text>3',3'-cGAMP + H2O = G[3'-5']pAp[3'] + H(+)</text>
        <dbReference type="Rhea" id="RHEA:72831"/>
        <dbReference type="ChEBI" id="CHEBI:15377"/>
        <dbReference type="ChEBI" id="CHEBI:15378"/>
        <dbReference type="ChEBI" id="CHEBI:71501"/>
        <dbReference type="ChEBI" id="CHEBI:192497"/>
    </reaction>
    <physiologicalReaction direction="left-to-right" evidence="5">
        <dbReference type="Rhea" id="RHEA:72832"/>
    </physiologicalReaction>
</comment>
<gene>
    <name evidence="10" type="ORF">NHU_01717</name>
</gene>
<comment type="catalytic activity">
    <reaction evidence="8">
        <text>3',3'-cUAMP + H2O = U[3'-5']pAp[3'] + H(+)</text>
        <dbReference type="Rhea" id="RHEA:72835"/>
        <dbReference type="ChEBI" id="CHEBI:15377"/>
        <dbReference type="ChEBI" id="CHEBI:15378"/>
        <dbReference type="ChEBI" id="CHEBI:143809"/>
        <dbReference type="ChEBI" id="CHEBI:192498"/>
    </reaction>
    <physiologicalReaction direction="left-to-right" evidence="8">
        <dbReference type="Rhea" id="RHEA:72836"/>
    </physiologicalReaction>
</comment>
<protein>
    <recommendedName>
        <fullName evidence="7">Anti-CBASS protein Acb1</fullName>
    </recommendedName>
</protein>
<dbReference type="PATRIC" id="fig|35806.4.peg.1769"/>
<evidence type="ECO:0000256" key="4">
    <source>
        <dbReference type="ARBA" id="ARBA00034244"/>
    </source>
</evidence>
<comment type="catalytic activity">
    <reaction evidence="4">
        <text>3',3',3'-cAAG + H2O = A[3'-5']pG[3'-5']pAp[3'] + H(+)</text>
        <dbReference type="Rhea" id="RHEA:72867"/>
        <dbReference type="ChEBI" id="CHEBI:15377"/>
        <dbReference type="ChEBI" id="CHEBI:15378"/>
        <dbReference type="ChEBI" id="CHEBI:143810"/>
        <dbReference type="ChEBI" id="CHEBI:192533"/>
    </reaction>
    <physiologicalReaction direction="left-to-right" evidence="4">
        <dbReference type="Rhea" id="RHEA:72868"/>
    </physiologicalReaction>
</comment>
<evidence type="ECO:0000256" key="3">
    <source>
        <dbReference type="ARBA" id="ARBA00034240"/>
    </source>
</evidence>
<evidence type="ECO:0000256" key="7">
    <source>
        <dbReference type="ARBA" id="ARBA00034343"/>
    </source>
</evidence>
<evidence type="ECO:0000256" key="8">
    <source>
        <dbReference type="ARBA" id="ARBA00048123"/>
    </source>
</evidence>
<proteinExistence type="inferred from homology"/>
<evidence type="ECO:0000259" key="9">
    <source>
        <dbReference type="Pfam" id="PF23474"/>
    </source>
</evidence>
<keyword evidence="1" id="KW-0378">Hydrolase</keyword>
<dbReference type="eggNOG" id="COG3567">
    <property type="taxonomic scope" value="Bacteria"/>
</dbReference>
<comment type="catalytic activity">
    <reaction evidence="2">
        <text>3',3',3'-cAAG + H2O = G[3'-5']pA[3'-5']pAp[3'] + H(+)</text>
        <dbReference type="Rhea" id="RHEA:72863"/>
        <dbReference type="ChEBI" id="CHEBI:15377"/>
        <dbReference type="ChEBI" id="CHEBI:15378"/>
        <dbReference type="ChEBI" id="CHEBI:143810"/>
        <dbReference type="ChEBI" id="CHEBI:192532"/>
    </reaction>
    <physiologicalReaction direction="left-to-right" evidence="2">
        <dbReference type="Rhea" id="RHEA:72864"/>
    </physiologicalReaction>
</comment>
<comment type="catalytic activity">
    <reaction evidence="3">
        <text>3',3',3'-c-tri-AMP + H2O = A[3'-5']pA[3'-5']pAp[3'] + H(+)</text>
        <dbReference type="Rhea" id="RHEA:72859"/>
        <dbReference type="ChEBI" id="CHEBI:15377"/>
        <dbReference type="ChEBI" id="CHEBI:15378"/>
        <dbReference type="ChEBI" id="CHEBI:192523"/>
        <dbReference type="ChEBI" id="CHEBI:192530"/>
    </reaction>
    <physiologicalReaction direction="left-to-right" evidence="3">
        <dbReference type="Rhea" id="RHEA:72860"/>
    </physiologicalReaction>
</comment>
<dbReference type="InterPro" id="IPR056175">
    <property type="entry name" value="Acb1-like_C"/>
</dbReference>
<evidence type="ECO:0000256" key="5">
    <source>
        <dbReference type="ARBA" id="ARBA00034283"/>
    </source>
</evidence>
<evidence type="ECO:0000313" key="11">
    <source>
        <dbReference type="Proteomes" id="UP000064912"/>
    </source>
</evidence>
<organism evidence="10 11">
    <name type="scientific">Rhodovulum sulfidophilum</name>
    <name type="common">Rhodobacter sulfidophilus</name>
    <dbReference type="NCBI Taxonomy" id="35806"/>
    <lineage>
        <taxon>Bacteria</taxon>
        <taxon>Pseudomonadati</taxon>
        <taxon>Pseudomonadota</taxon>
        <taxon>Alphaproteobacteria</taxon>
        <taxon>Rhodobacterales</taxon>
        <taxon>Paracoccaceae</taxon>
        <taxon>Rhodovulum</taxon>
    </lineage>
</organism>
<dbReference type="EMBL" id="AP014800">
    <property type="protein sequence ID" value="BAQ68872.1"/>
    <property type="molecule type" value="Genomic_DNA"/>
</dbReference>
<dbReference type="GO" id="GO:0016787">
    <property type="term" value="F:hydrolase activity"/>
    <property type="evidence" value="ECO:0007669"/>
    <property type="project" value="UniProtKB-KW"/>
</dbReference>
<sequence length="168" mass="18459">MDHTAGRCPFAAQRETHSGFHPLHLRRSILNREVLRPVLRQLGLETMPHDPHVTLAHSTSPVDWGLKVFEPDPHRIAITPQKPRFERGAAGGVDLVFGAPELEARWQALRDAGAVWDLPPFVPRVAFGPAPAELPSICFFTGPVLFGPEWRATPDCVKADAPQSSAKA</sequence>
<feature type="domain" description="Anti-CBASS protein Acb1-like C-terminal" evidence="9">
    <location>
        <begin position="47"/>
        <end position="149"/>
    </location>
</feature>
<comment type="similarity">
    <text evidence="6">Belongs to the anti-CBASS protein Acb1 family.</text>
</comment>
<accession>A0A0D6B197</accession>